<gene>
    <name evidence="2" type="ORF">H4K34_06735</name>
</gene>
<reference evidence="2 3" key="1">
    <citation type="submission" date="2020-08" db="EMBL/GenBank/DDBJ databases">
        <title>Croceimicrobium hydrocarbonivorans gen. nov., sp. nov., a novel marine bacterium isolated from a bacterial consortium that degrades polyethylene terephthalate.</title>
        <authorList>
            <person name="Liu R."/>
        </authorList>
    </citation>
    <scope>NUCLEOTIDE SEQUENCE [LARGE SCALE GENOMIC DNA]</scope>
    <source>
        <strain evidence="2 3">A20-9</strain>
    </source>
</reference>
<feature type="chain" id="PRO_5028827282" description="Lipocalin-like domain-containing protein" evidence="1">
    <location>
        <begin position="23"/>
        <end position="172"/>
    </location>
</feature>
<dbReference type="RefSeq" id="WP_210760058.1">
    <property type="nucleotide sequence ID" value="NZ_CP060139.1"/>
</dbReference>
<keyword evidence="1" id="KW-0732">Signal</keyword>
<evidence type="ECO:0000313" key="2">
    <source>
        <dbReference type="EMBL" id="QNR25531.1"/>
    </source>
</evidence>
<evidence type="ECO:0000313" key="3">
    <source>
        <dbReference type="Proteomes" id="UP000516305"/>
    </source>
</evidence>
<protein>
    <recommendedName>
        <fullName evidence="4">Lipocalin-like domain-containing protein</fullName>
    </recommendedName>
</protein>
<evidence type="ECO:0000256" key="1">
    <source>
        <dbReference type="SAM" id="SignalP"/>
    </source>
</evidence>
<accession>A0A7H0VII3</accession>
<dbReference type="PROSITE" id="PS51257">
    <property type="entry name" value="PROKAR_LIPOPROTEIN"/>
    <property type="match status" value="1"/>
</dbReference>
<keyword evidence="3" id="KW-1185">Reference proteome</keyword>
<proteinExistence type="predicted"/>
<feature type="signal peptide" evidence="1">
    <location>
        <begin position="1"/>
        <end position="22"/>
    </location>
</feature>
<organism evidence="2 3">
    <name type="scientific">Croceimicrobium hydrocarbonivorans</name>
    <dbReference type="NCBI Taxonomy" id="2761580"/>
    <lineage>
        <taxon>Bacteria</taxon>
        <taxon>Pseudomonadati</taxon>
        <taxon>Bacteroidota</taxon>
        <taxon>Flavobacteriia</taxon>
        <taxon>Flavobacteriales</taxon>
        <taxon>Owenweeksiaceae</taxon>
        <taxon>Croceimicrobium</taxon>
    </lineage>
</organism>
<dbReference type="KEGG" id="chyd:H4K34_06735"/>
<dbReference type="Proteomes" id="UP000516305">
    <property type="component" value="Chromosome"/>
</dbReference>
<sequence length="172" mass="18359">MKAIRLWSVLSLAFVVSLSSCSEDEDPQDNNSGTNNPVGIQGKWYSSGDNVAPLLSALFGTDSIYIEFATDLTYSVEQYDTNGAKLTLSGTYTQTESNVTDIWSIEVNQTAPAVLTSEGIFKVEGNTMQYEIVQTDPDIGATPPTPATGFGSSASGGTPLGTLNIQNYVRIQ</sequence>
<name>A0A7H0VII3_9FLAO</name>
<evidence type="ECO:0008006" key="4">
    <source>
        <dbReference type="Google" id="ProtNLM"/>
    </source>
</evidence>
<dbReference type="AlphaFoldDB" id="A0A7H0VII3"/>
<dbReference type="EMBL" id="CP060139">
    <property type="protein sequence ID" value="QNR25531.1"/>
    <property type="molecule type" value="Genomic_DNA"/>
</dbReference>